<keyword evidence="1" id="KW-0472">Membrane</keyword>
<evidence type="ECO:0000313" key="2">
    <source>
        <dbReference type="EMBL" id="CAE19462.1"/>
    </source>
</evidence>
<sequence length="65" mass="7465">MWNIINYYFNFYMFAIALGLGPIETITIAISATVFISAFTWVSIKGDLRELANELIDDNNQKEEN</sequence>
<dbReference type="EMBL" id="BX548174">
    <property type="protein sequence ID" value="CAE19462.1"/>
    <property type="molecule type" value="Genomic_DNA"/>
</dbReference>
<proteinExistence type="predicted"/>
<feature type="transmembrane region" description="Helical" evidence="1">
    <location>
        <begin position="12"/>
        <end position="42"/>
    </location>
</feature>
<dbReference type="STRING" id="59919.PMM1003"/>
<dbReference type="Proteomes" id="UP000001026">
    <property type="component" value="Chromosome"/>
</dbReference>
<name>Q7TU86_PROMP</name>
<evidence type="ECO:0000313" key="3">
    <source>
        <dbReference type="Proteomes" id="UP000001026"/>
    </source>
</evidence>
<organism evidence="2 3">
    <name type="scientific">Prochlorococcus marinus subsp. pastoris (strain CCMP1986 / NIES-2087 / MED4)</name>
    <dbReference type="NCBI Taxonomy" id="59919"/>
    <lineage>
        <taxon>Bacteria</taxon>
        <taxon>Bacillati</taxon>
        <taxon>Cyanobacteriota</taxon>
        <taxon>Cyanophyceae</taxon>
        <taxon>Synechococcales</taxon>
        <taxon>Prochlorococcaceae</taxon>
        <taxon>Prochlorococcus</taxon>
    </lineage>
</organism>
<dbReference type="OrthoDB" id="542021at2"/>
<accession>Q7TU86</accession>
<keyword evidence="1" id="KW-0812">Transmembrane</keyword>
<dbReference type="HOGENOM" id="CLU_3064965_0_0_3"/>
<reference evidence="2 3" key="1">
    <citation type="journal article" date="2003" name="Nature">
        <title>Genome divergence in two Prochlorococcus ecotypes reflects oceanic niche differentiation.</title>
        <authorList>
            <person name="Rocap G."/>
            <person name="Larimer F.W."/>
            <person name="Lamerdin J.E."/>
            <person name="Malfatti S."/>
            <person name="Chain P."/>
            <person name="Ahlgren N.A."/>
            <person name="Arellano A."/>
            <person name="Coleman M."/>
            <person name="Hauser L."/>
            <person name="Hess W.R."/>
            <person name="Johnson Z.I."/>
            <person name="Land M.L."/>
            <person name="Lindell D."/>
            <person name="Post A.F."/>
            <person name="Regala W."/>
            <person name="Shah M."/>
            <person name="Shaw S.L."/>
            <person name="Steglich C."/>
            <person name="Sullivan M.B."/>
            <person name="Ting C.S."/>
            <person name="Tolonen A."/>
            <person name="Webb E.A."/>
            <person name="Zinser E.R."/>
            <person name="Chisholm S.W."/>
        </authorList>
    </citation>
    <scope>NUCLEOTIDE SEQUENCE [LARGE SCALE GENOMIC DNA]</scope>
    <source>
        <strain evidence="3">CCMP1986 / NIES-2087 / MED4</strain>
    </source>
</reference>
<dbReference type="KEGG" id="pmm:PMM1003"/>
<dbReference type="RefSeq" id="WP_011132635.1">
    <property type="nucleotide sequence ID" value="NZ_CP138923.1"/>
</dbReference>
<dbReference type="AlphaFoldDB" id="Q7TU86"/>
<protein>
    <submittedName>
        <fullName evidence="2">Possible Photosystem II reaction centre N prot</fullName>
    </submittedName>
</protein>
<keyword evidence="1" id="KW-1133">Transmembrane helix</keyword>
<evidence type="ECO:0000256" key="1">
    <source>
        <dbReference type="SAM" id="Phobius"/>
    </source>
</evidence>
<gene>
    <name evidence="2" type="ordered locus">PMM1003</name>
</gene>